<dbReference type="InterPro" id="IPR036036">
    <property type="entry name" value="SOCS_box-like_dom_sf"/>
</dbReference>
<dbReference type="Gene3D" id="3.30.505.10">
    <property type="entry name" value="SH2 domain"/>
    <property type="match status" value="1"/>
</dbReference>
<dbReference type="RefSeq" id="XP_072838569.1">
    <property type="nucleotide sequence ID" value="XM_072982468.1"/>
</dbReference>
<protein>
    <submittedName>
        <fullName evidence="11">Suppressor of cytokine signaling 1 isoform X1</fullName>
    </submittedName>
</protein>
<dbReference type="InterPro" id="IPR000980">
    <property type="entry name" value="SH2"/>
</dbReference>
<dbReference type="Proteomes" id="UP001652642">
    <property type="component" value="Chromosome 13"/>
</dbReference>
<proteinExistence type="predicted"/>
<dbReference type="GeneID" id="110087059"/>
<name>A0ABM5EZJ7_9SAUR</name>
<feature type="domain" description="SH2" evidence="8">
    <location>
        <begin position="135"/>
        <end position="210"/>
    </location>
</feature>
<feature type="domain" description="SOCS box" evidence="9">
    <location>
        <begin position="217"/>
        <end position="266"/>
    </location>
</feature>
<dbReference type="SMART" id="SM00253">
    <property type="entry name" value="SOCS"/>
    <property type="match status" value="1"/>
</dbReference>
<evidence type="ECO:0000313" key="10">
    <source>
        <dbReference type="Proteomes" id="UP001652642"/>
    </source>
</evidence>
<keyword evidence="5 6" id="KW-0727">SH2 domain</keyword>
<comment type="pathway">
    <text evidence="1">Protein modification; protein ubiquitination.</text>
</comment>
<sequence length="267" mass="29920">MAAGPPWRWEEGDLSHLWTQAAGKNASFLLQERPRRTAGGWPRKRWALTPAGLVYRMVAHSSLTPENGIATELRSRREPPSAAAARAPRQAQPSHRHGPPGCGQAPRDTHFHTFRSQEDFNAIIRASALLEECGFYWGPLSVNMAHEKLKGEPVGTFLLRDSRQKNCFFTVSVKTATGPTSIRIIFQAGCFHLDGSHETFDCLFKLLEHYAGTPQKVLVSPLPKRRLRSLQELCRRTIVATAGRENLSHISLNPVLKGYLESFPFKF</sequence>
<gene>
    <name evidence="11" type="primary">SOCS1</name>
</gene>
<evidence type="ECO:0000313" key="11">
    <source>
        <dbReference type="RefSeq" id="XP_072838569.1"/>
    </source>
</evidence>
<evidence type="ECO:0000256" key="2">
    <source>
        <dbReference type="ARBA" id="ARBA00022604"/>
    </source>
</evidence>
<dbReference type="InterPro" id="IPR036860">
    <property type="entry name" value="SH2_dom_sf"/>
</dbReference>
<dbReference type="PANTHER" id="PTHR10155">
    <property type="entry name" value="PHOSPHATIDYLINOSITOL 3-KINASE REGULATORY SUBUNIT"/>
    <property type="match status" value="1"/>
</dbReference>
<dbReference type="CDD" id="cd10382">
    <property type="entry name" value="SH2_SOCS1"/>
    <property type="match status" value="1"/>
</dbReference>
<evidence type="ECO:0000256" key="5">
    <source>
        <dbReference type="ARBA" id="ARBA00022999"/>
    </source>
</evidence>
<evidence type="ECO:0000256" key="1">
    <source>
        <dbReference type="ARBA" id="ARBA00004906"/>
    </source>
</evidence>
<dbReference type="PROSITE" id="PS50001">
    <property type="entry name" value="SH2"/>
    <property type="match status" value="1"/>
</dbReference>
<dbReference type="SUPFAM" id="SSF55550">
    <property type="entry name" value="SH2 domain"/>
    <property type="match status" value="1"/>
</dbReference>
<evidence type="ECO:0000259" key="8">
    <source>
        <dbReference type="PROSITE" id="PS50001"/>
    </source>
</evidence>
<dbReference type="SMART" id="SM00252">
    <property type="entry name" value="SH2"/>
    <property type="match status" value="1"/>
</dbReference>
<keyword evidence="2" id="KW-0341">Growth regulation</keyword>
<evidence type="ECO:0000259" key="9">
    <source>
        <dbReference type="PROSITE" id="PS50225"/>
    </source>
</evidence>
<feature type="compositionally biased region" description="Low complexity" evidence="7">
    <location>
        <begin position="80"/>
        <end position="93"/>
    </location>
</feature>
<dbReference type="PROSITE" id="PS50225">
    <property type="entry name" value="SOCS"/>
    <property type="match status" value="1"/>
</dbReference>
<dbReference type="InterPro" id="IPR035861">
    <property type="entry name" value="SOCS1_SH2"/>
</dbReference>
<evidence type="ECO:0000256" key="6">
    <source>
        <dbReference type="PROSITE-ProRule" id="PRU00191"/>
    </source>
</evidence>
<accession>A0ABM5EZJ7</accession>
<keyword evidence="4" id="KW-0833">Ubl conjugation pathway</keyword>
<dbReference type="InterPro" id="IPR001496">
    <property type="entry name" value="SOCS_box"/>
</dbReference>
<evidence type="ECO:0000256" key="3">
    <source>
        <dbReference type="ARBA" id="ARBA00022700"/>
    </source>
</evidence>
<dbReference type="PANTHER" id="PTHR10155:SF4">
    <property type="entry name" value="SUPPRESSOR OF CYTOKINE SIGNALING 1"/>
    <property type="match status" value="1"/>
</dbReference>
<reference evidence="11" key="1">
    <citation type="submission" date="2025-08" db="UniProtKB">
        <authorList>
            <consortium name="RefSeq"/>
        </authorList>
    </citation>
    <scope>IDENTIFICATION</scope>
</reference>
<keyword evidence="3" id="KW-0734">Signal transduction inhibitor</keyword>
<organism evidence="10 11">
    <name type="scientific">Pogona vitticeps</name>
    <name type="common">central bearded dragon</name>
    <dbReference type="NCBI Taxonomy" id="103695"/>
    <lineage>
        <taxon>Eukaryota</taxon>
        <taxon>Metazoa</taxon>
        <taxon>Chordata</taxon>
        <taxon>Craniata</taxon>
        <taxon>Vertebrata</taxon>
        <taxon>Euteleostomi</taxon>
        <taxon>Lepidosauria</taxon>
        <taxon>Squamata</taxon>
        <taxon>Bifurcata</taxon>
        <taxon>Unidentata</taxon>
        <taxon>Episquamata</taxon>
        <taxon>Toxicofera</taxon>
        <taxon>Iguania</taxon>
        <taxon>Acrodonta</taxon>
        <taxon>Agamidae</taxon>
        <taxon>Amphibolurinae</taxon>
        <taxon>Pogona</taxon>
    </lineage>
</organism>
<keyword evidence="10" id="KW-1185">Reference proteome</keyword>
<feature type="region of interest" description="Disordered" evidence="7">
    <location>
        <begin position="67"/>
        <end position="109"/>
    </location>
</feature>
<dbReference type="Gene3D" id="1.10.750.20">
    <property type="entry name" value="SOCS box"/>
    <property type="match status" value="1"/>
</dbReference>
<dbReference type="Pfam" id="PF00017">
    <property type="entry name" value="SH2"/>
    <property type="match status" value="1"/>
</dbReference>
<dbReference type="SUPFAM" id="SSF158235">
    <property type="entry name" value="SOCS box-like"/>
    <property type="match status" value="1"/>
</dbReference>
<evidence type="ECO:0000256" key="4">
    <source>
        <dbReference type="ARBA" id="ARBA00022786"/>
    </source>
</evidence>
<evidence type="ECO:0000256" key="7">
    <source>
        <dbReference type="SAM" id="MobiDB-lite"/>
    </source>
</evidence>